<accession>A0A395M2D9</accession>
<sequence>MSILSSIIAALKLPTKRPAEDERKPMSLKESFAALKYLPKFLRLVWQVSPAMMSADILIRVMRAAIPLMMLYTAKLITDEIVRLIQAPGEKEFGMLAVWIGAQFFLTVLNDALGRANAWVNSLLGDKVANETSLKIMRHAASLDLEKFEESEFYNKLERARQQTGNRIVLMSEVLGQAQQAVTILVLAAGLVAFKPYLILLLALALVPAFLGESHFNGQSYSLMHSRTPERRELDYLRYIGASDETAKEVKAFGLSEFFISRFKELSEKFYRENKSLATRRAVWGSVFAALGSGAYFLAYALMAADCVSGAITLGDLVYFSGAFANVRALLEGIFLRFPAIVEGALYLKDLFDFFELRPKIVAPKHPRPVPKPIQKGFVFENVGFKYPNSERWAVRHVSFTLHAGEKLALVGENGAGKTTLTKLLARLYDPTEGRILLDGYDLREYDPEELRRRIGIIFQDFIRYQMTAAINIAIGEIQARDDLVRIDAAAERSLAKSVIEKLPHRYAQMIGRKFANGVELSGGEWQKIALARAYMREADLLILDEPTAALDARAEYEIFQHFAELTKGKTAVLISHRFSTVRMADRILVMEKGELLEIGSHQELLRKNGRYAELFMLQARGYLQT</sequence>
<dbReference type="InterPro" id="IPR011527">
    <property type="entry name" value="ABC1_TM_dom"/>
</dbReference>
<dbReference type="PROSITE" id="PS50929">
    <property type="entry name" value="ABC_TM1F"/>
    <property type="match status" value="1"/>
</dbReference>
<dbReference type="Gene3D" id="3.40.50.300">
    <property type="entry name" value="P-loop containing nucleotide triphosphate hydrolases"/>
    <property type="match status" value="1"/>
</dbReference>
<dbReference type="GO" id="GO:0005886">
    <property type="term" value="C:plasma membrane"/>
    <property type="evidence" value="ECO:0007669"/>
    <property type="project" value="UniProtKB-SubCell"/>
</dbReference>
<evidence type="ECO:0000259" key="10">
    <source>
        <dbReference type="PROSITE" id="PS50893"/>
    </source>
</evidence>
<evidence type="ECO:0000256" key="3">
    <source>
        <dbReference type="ARBA" id="ARBA00022475"/>
    </source>
</evidence>
<dbReference type="Gene3D" id="1.20.1560.10">
    <property type="entry name" value="ABC transporter type 1, transmembrane domain"/>
    <property type="match status" value="1"/>
</dbReference>
<evidence type="ECO:0000256" key="4">
    <source>
        <dbReference type="ARBA" id="ARBA00022692"/>
    </source>
</evidence>
<comment type="caution">
    <text evidence="12">The sequence shown here is derived from an EMBL/GenBank/DDBJ whole genome shotgun (WGS) entry which is preliminary data.</text>
</comment>
<keyword evidence="6 12" id="KW-0067">ATP-binding</keyword>
<dbReference type="PANTHER" id="PTHR43394">
    <property type="entry name" value="ATP-DEPENDENT PERMEASE MDL1, MITOCHONDRIAL"/>
    <property type="match status" value="1"/>
</dbReference>
<dbReference type="SMART" id="SM00382">
    <property type="entry name" value="AAA"/>
    <property type="match status" value="1"/>
</dbReference>
<name>A0A395M2D9_9BACT</name>
<evidence type="ECO:0000256" key="2">
    <source>
        <dbReference type="ARBA" id="ARBA00022448"/>
    </source>
</evidence>
<dbReference type="Pfam" id="PF00005">
    <property type="entry name" value="ABC_tran"/>
    <property type="match status" value="1"/>
</dbReference>
<dbReference type="InterPro" id="IPR017871">
    <property type="entry name" value="ABC_transporter-like_CS"/>
</dbReference>
<dbReference type="GO" id="GO:0016887">
    <property type="term" value="F:ATP hydrolysis activity"/>
    <property type="evidence" value="ECO:0007669"/>
    <property type="project" value="InterPro"/>
</dbReference>
<dbReference type="InterPro" id="IPR036640">
    <property type="entry name" value="ABC1_TM_sf"/>
</dbReference>
<dbReference type="FunFam" id="3.40.50.300:FF:000221">
    <property type="entry name" value="Multidrug ABC transporter ATP-binding protein"/>
    <property type="match status" value="1"/>
</dbReference>
<keyword evidence="5" id="KW-0547">Nucleotide-binding</keyword>
<dbReference type="EMBL" id="PHFL01000014">
    <property type="protein sequence ID" value="RFM24979.1"/>
    <property type="molecule type" value="Genomic_DNA"/>
</dbReference>
<feature type="domain" description="ABC transmembrane type-1" evidence="11">
    <location>
        <begin position="247"/>
        <end position="343"/>
    </location>
</feature>
<keyword evidence="8 9" id="KW-0472">Membrane</keyword>
<dbReference type="PANTHER" id="PTHR43394:SF1">
    <property type="entry name" value="ATP-BINDING CASSETTE SUB-FAMILY B MEMBER 10, MITOCHONDRIAL"/>
    <property type="match status" value="1"/>
</dbReference>
<proteinExistence type="predicted"/>
<evidence type="ECO:0000256" key="6">
    <source>
        <dbReference type="ARBA" id="ARBA00022840"/>
    </source>
</evidence>
<dbReference type="SUPFAM" id="SSF90123">
    <property type="entry name" value="ABC transporter transmembrane region"/>
    <property type="match status" value="1"/>
</dbReference>
<feature type="transmembrane region" description="Helical" evidence="9">
    <location>
        <begin position="282"/>
        <end position="303"/>
    </location>
</feature>
<dbReference type="PROSITE" id="PS00211">
    <property type="entry name" value="ABC_TRANSPORTER_1"/>
    <property type="match status" value="1"/>
</dbReference>
<comment type="subcellular location">
    <subcellularLocation>
        <location evidence="1">Cell membrane</location>
        <topology evidence="1">Multi-pass membrane protein</topology>
    </subcellularLocation>
</comment>
<evidence type="ECO:0000256" key="1">
    <source>
        <dbReference type="ARBA" id="ARBA00004651"/>
    </source>
</evidence>
<keyword evidence="7 9" id="KW-1133">Transmembrane helix</keyword>
<organism evidence="12 13">
    <name type="scientific">Candidatus Thermochlorobacter aerophilus</name>
    <dbReference type="NCBI Taxonomy" id="1868324"/>
    <lineage>
        <taxon>Bacteria</taxon>
        <taxon>Pseudomonadati</taxon>
        <taxon>Chlorobiota</taxon>
        <taxon>Chlorobiia</taxon>
        <taxon>Chlorobiales</taxon>
        <taxon>Candidatus Thermochlorobacteriaceae</taxon>
        <taxon>Candidatus Thermochlorobacter</taxon>
    </lineage>
</organism>
<dbReference type="Proteomes" id="UP000266389">
    <property type="component" value="Unassembled WGS sequence"/>
</dbReference>
<evidence type="ECO:0000256" key="5">
    <source>
        <dbReference type="ARBA" id="ARBA00022741"/>
    </source>
</evidence>
<evidence type="ECO:0000256" key="7">
    <source>
        <dbReference type="ARBA" id="ARBA00022989"/>
    </source>
</evidence>
<dbReference type="InterPro" id="IPR027417">
    <property type="entry name" value="P-loop_NTPase"/>
</dbReference>
<dbReference type="GO" id="GO:0005524">
    <property type="term" value="F:ATP binding"/>
    <property type="evidence" value="ECO:0007669"/>
    <property type="project" value="UniProtKB-KW"/>
</dbReference>
<keyword evidence="3" id="KW-1003">Cell membrane</keyword>
<gene>
    <name evidence="12" type="ORF">D0433_03165</name>
</gene>
<dbReference type="AlphaFoldDB" id="A0A395M2D9"/>
<evidence type="ECO:0000256" key="9">
    <source>
        <dbReference type="SAM" id="Phobius"/>
    </source>
</evidence>
<keyword evidence="2" id="KW-0813">Transport</keyword>
<evidence type="ECO:0000256" key="8">
    <source>
        <dbReference type="ARBA" id="ARBA00023136"/>
    </source>
</evidence>
<dbReference type="GO" id="GO:0015421">
    <property type="term" value="F:ABC-type oligopeptide transporter activity"/>
    <property type="evidence" value="ECO:0007669"/>
    <property type="project" value="TreeGrafter"/>
</dbReference>
<evidence type="ECO:0000313" key="12">
    <source>
        <dbReference type="EMBL" id="RFM24979.1"/>
    </source>
</evidence>
<reference evidence="12 13" key="1">
    <citation type="journal article" date="2011" name="ISME J.">
        <title>Community ecology of hot spring cyanobacterial mats: predominant populations and their functional potential.</title>
        <authorList>
            <person name="Klatt C.G."/>
            <person name="Wood J.M."/>
            <person name="Rusch D.B."/>
            <person name="Bateson M.M."/>
            <person name="Hamamura N."/>
            <person name="Heidelberg J.F."/>
            <person name="Grossman A.R."/>
            <person name="Bhaya D."/>
            <person name="Cohan F.M."/>
            <person name="Kuhl M."/>
            <person name="Bryant D.A."/>
            <person name="Ward D.M."/>
        </authorList>
    </citation>
    <scope>NUCLEOTIDE SEQUENCE [LARGE SCALE GENOMIC DNA]</scope>
    <source>
        <strain evidence="12">OS</strain>
    </source>
</reference>
<dbReference type="InterPro" id="IPR039421">
    <property type="entry name" value="Type_1_exporter"/>
</dbReference>
<feature type="domain" description="ABC transporter" evidence="10">
    <location>
        <begin position="378"/>
        <end position="618"/>
    </location>
</feature>
<evidence type="ECO:0000313" key="13">
    <source>
        <dbReference type="Proteomes" id="UP000266389"/>
    </source>
</evidence>
<protein>
    <submittedName>
        <fullName evidence="12">ABC transporter ATP-binding protein</fullName>
    </submittedName>
</protein>
<dbReference type="InterPro" id="IPR003593">
    <property type="entry name" value="AAA+_ATPase"/>
</dbReference>
<dbReference type="InterPro" id="IPR003439">
    <property type="entry name" value="ABC_transporter-like_ATP-bd"/>
</dbReference>
<evidence type="ECO:0000259" key="11">
    <source>
        <dbReference type="PROSITE" id="PS50929"/>
    </source>
</evidence>
<dbReference type="PROSITE" id="PS50893">
    <property type="entry name" value="ABC_TRANSPORTER_2"/>
    <property type="match status" value="1"/>
</dbReference>
<keyword evidence="4 9" id="KW-0812">Transmembrane</keyword>
<dbReference type="SUPFAM" id="SSF52540">
    <property type="entry name" value="P-loop containing nucleoside triphosphate hydrolases"/>
    <property type="match status" value="1"/>
</dbReference>